<feature type="domain" description="Alanyl-transfer RNA synthetases family profile" evidence="6">
    <location>
        <begin position="1"/>
        <end position="246"/>
    </location>
</feature>
<dbReference type="eggNOG" id="arCOG01254">
    <property type="taxonomic scope" value="Archaea"/>
</dbReference>
<keyword evidence="9" id="KW-1185">Reference proteome</keyword>
<protein>
    <submittedName>
        <fullName evidence="7 8">Alanyl-tRNA synthetase related protein</fullName>
    </submittedName>
</protein>
<reference evidence="8 10" key="5">
    <citation type="journal article" date="2012" name="Curr. Microbiol.">
        <title>Re-annotation of two hyperthermophilic archaea Pyrococcus abyssi GE5 and Pyrococcus furiosus DSM 3638.</title>
        <authorList>
            <person name="Gao J."/>
            <person name="Wang J."/>
        </authorList>
    </citation>
    <scope>GENOME REANNOTATION</scope>
    <source>
        <strain evidence="8">GE5</strain>
        <strain evidence="10">GE5 / Orsay</strain>
    </source>
</reference>
<dbReference type="AlphaFoldDB" id="Q9UXV2"/>
<evidence type="ECO:0000313" key="8">
    <source>
        <dbReference type="EMBL" id="CCE71230.1"/>
    </source>
</evidence>
<dbReference type="RefSeq" id="WP_010868875.1">
    <property type="nucleotide sequence ID" value="NC_000868.1"/>
</dbReference>
<dbReference type="InterPro" id="IPR018164">
    <property type="entry name" value="Ala-tRNA-synth_IIc_N"/>
</dbReference>
<keyword evidence="5" id="KW-0175">Coiled coil</keyword>
<dbReference type="SMART" id="SM00863">
    <property type="entry name" value="tRNA_SAD"/>
    <property type="match status" value="1"/>
</dbReference>
<dbReference type="Pfam" id="PF02272">
    <property type="entry name" value="DHHA1"/>
    <property type="match status" value="1"/>
</dbReference>
<dbReference type="InterPro" id="IPR018163">
    <property type="entry name" value="Thr/Ala-tRNA-synth_IIc_edit"/>
</dbReference>
<dbReference type="InterPro" id="IPR018165">
    <property type="entry name" value="Ala-tRNA-synth_IIc_core"/>
</dbReference>
<dbReference type="Pfam" id="PF07973">
    <property type="entry name" value="tRNA_SAD"/>
    <property type="match status" value="1"/>
</dbReference>
<dbReference type="STRING" id="272844.PAB1190"/>
<dbReference type="PANTHER" id="PTHR43462">
    <property type="entry name" value="ALANYL-TRNA EDITING PROTEIN"/>
    <property type="match status" value="1"/>
</dbReference>
<dbReference type="Proteomes" id="UP000009139">
    <property type="component" value="Chromosome"/>
</dbReference>
<dbReference type="EMBL" id="AJ248288">
    <property type="protein sequence ID" value="CAB50661.1"/>
    <property type="molecule type" value="Genomic_DNA"/>
</dbReference>
<dbReference type="InterPro" id="IPR051335">
    <property type="entry name" value="Alanyl-tRNA_Editing_Enzymes"/>
</dbReference>
<dbReference type="Gene3D" id="3.10.310.40">
    <property type="match status" value="1"/>
</dbReference>
<dbReference type="PANTHER" id="PTHR43462:SF1">
    <property type="entry name" value="ALANYL-TRNA EDITING PROTEIN AARSD1"/>
    <property type="match status" value="1"/>
</dbReference>
<dbReference type="GO" id="GO:0002161">
    <property type="term" value="F:aminoacyl-tRNA deacylase activity"/>
    <property type="evidence" value="ECO:0007669"/>
    <property type="project" value="UniProtKB-ARBA"/>
</dbReference>
<dbReference type="GO" id="GO:0004813">
    <property type="term" value="F:alanine-tRNA ligase activity"/>
    <property type="evidence" value="ECO:0007669"/>
    <property type="project" value="InterPro"/>
</dbReference>
<dbReference type="PATRIC" id="fig|272844.11.peg.1875"/>
<gene>
    <name evidence="7" type="ordered locus">PAB1190</name>
</gene>
<dbReference type="GO" id="GO:0006419">
    <property type="term" value="P:alanyl-tRNA aminoacylation"/>
    <property type="evidence" value="ECO:0007669"/>
    <property type="project" value="InterPro"/>
</dbReference>
<dbReference type="SUPFAM" id="SSF55186">
    <property type="entry name" value="ThrRS/AlaRS common domain"/>
    <property type="match status" value="1"/>
</dbReference>
<dbReference type="GO" id="GO:0046872">
    <property type="term" value="F:metal ion binding"/>
    <property type="evidence" value="ECO:0007669"/>
    <property type="project" value="UniProtKB-KW"/>
</dbReference>
<evidence type="ECO:0000256" key="3">
    <source>
        <dbReference type="ARBA" id="ARBA00022723"/>
    </source>
</evidence>
<evidence type="ECO:0000313" key="9">
    <source>
        <dbReference type="Proteomes" id="UP000000810"/>
    </source>
</evidence>
<comment type="cofactor">
    <cofactor evidence="1">
        <name>Zn(2+)</name>
        <dbReference type="ChEBI" id="CHEBI:29105"/>
    </cofactor>
</comment>
<name>Q9UXV2_PYRAB</name>
<dbReference type="GO" id="GO:0005737">
    <property type="term" value="C:cytoplasm"/>
    <property type="evidence" value="ECO:0007669"/>
    <property type="project" value="UniProtKB-SubCell"/>
</dbReference>
<keyword evidence="4" id="KW-0862">Zinc</keyword>
<dbReference type="PIR" id="G75027">
    <property type="entry name" value="G75027"/>
</dbReference>
<dbReference type="KEGG" id="pab:PAB1190"/>
<dbReference type="HOGENOM" id="CLU_004485_7_2_2"/>
<dbReference type="Pfam" id="PF01411">
    <property type="entry name" value="tRNA-synt_2c"/>
    <property type="match status" value="1"/>
</dbReference>
<dbReference type="Gene3D" id="3.30.980.10">
    <property type="entry name" value="Threonyl-trna Synthetase, Chain A, domain 2"/>
    <property type="match status" value="1"/>
</dbReference>
<comment type="subcellular location">
    <subcellularLocation>
        <location evidence="2">Cytoplasm</location>
    </subcellularLocation>
</comment>
<dbReference type="PROSITE" id="PS50860">
    <property type="entry name" value="AA_TRNA_LIGASE_II_ALA"/>
    <property type="match status" value="1"/>
</dbReference>
<evidence type="ECO:0000256" key="1">
    <source>
        <dbReference type="ARBA" id="ARBA00001947"/>
    </source>
</evidence>
<keyword evidence="8" id="KW-0436">Ligase</keyword>
<dbReference type="InterPro" id="IPR009000">
    <property type="entry name" value="Transl_B-barrel_sf"/>
</dbReference>
<evidence type="ECO:0000256" key="5">
    <source>
        <dbReference type="SAM" id="Coils"/>
    </source>
</evidence>
<evidence type="ECO:0000313" key="10">
    <source>
        <dbReference type="Proteomes" id="UP000009139"/>
    </source>
</evidence>
<organism evidence="7 9">
    <name type="scientific">Pyrococcus abyssi (strain GE5 / Orsay)</name>
    <dbReference type="NCBI Taxonomy" id="272844"/>
    <lineage>
        <taxon>Archaea</taxon>
        <taxon>Methanobacteriati</taxon>
        <taxon>Methanobacteriota</taxon>
        <taxon>Thermococci</taxon>
        <taxon>Thermococcales</taxon>
        <taxon>Thermococcaceae</taxon>
        <taxon>Pyrococcus</taxon>
    </lineage>
</organism>
<keyword evidence="8" id="KW-0030">Aminoacyl-tRNA synthetase</keyword>
<sequence>MARKLYYVDPYLKTAKAKISDLTIKGDKIEVSLTETIFYPRGGGQPGDKGKIRGDGFEIIVEDTVERDGEIWHVGKLNGRTPEVGEEVELELDWEWRYGNMQMHTGQHILSAVLKKRYDLDTSGFNIFGDYAKIEVNGELNWEMIEEAELEANKVIIDDLPVRVEEYEVLPKGVVEKLRKYIPNIKGKIRIVRIGENFDLTPCGGTHVKSTREVGVIKVLRFYKKSKDTWRIEFTCGFRAIKKLNEILKDYWSALDAMPNKNPPLSERVREVLESVESLEEKVDSMRKEVWKWKEESLLGRSIEIGHYNVVTFVEKWDIKDAQAFAVDFVKNNPGTIVVLASEDYVILARNEEVEVSMKSLLEDLIKEFGGKGGGTDNLARGKIEAEPEDVIDFVVDRLREIIGA</sequence>
<reference evidence="7 9" key="4">
    <citation type="journal article" date="2003" name="Mol. Microbiol.">
        <title>An integrated analysis of the genome of the hyperthermophilic archaeon Pyrococcus abyssi.</title>
        <authorList>
            <person name="Cohen G."/>
            <person name="Barbe V."/>
            <person name="Flament D."/>
            <person name="Galperin M."/>
            <person name="Heilig R."/>
            <person name="Ripp R."/>
            <person name="Lecompte O."/>
            <person name="Prieur D."/>
            <person name="Poch O."/>
            <person name="Quellerou J."/>
            <person name="Thierry J.C."/>
            <person name="Van der Oost J."/>
            <person name="Weissenbach J."/>
            <person name="Zivanovic Y."/>
            <person name="Forterre P."/>
        </authorList>
    </citation>
    <scope>NUCLEOTIDE SEQUENCE [LARGE SCALE GENOMIC DNA]</scope>
    <source>
        <strain evidence="9">GE5 / Orsay</strain>
        <strain evidence="7">Orsay</strain>
    </source>
</reference>
<dbReference type="SUPFAM" id="SSF50447">
    <property type="entry name" value="Translation proteins"/>
    <property type="match status" value="1"/>
</dbReference>
<dbReference type="Proteomes" id="UP000000810">
    <property type="component" value="Chromosome"/>
</dbReference>
<dbReference type="Gene3D" id="2.40.30.130">
    <property type="match status" value="1"/>
</dbReference>
<accession>Q9UXV2</accession>
<reference evidence="7" key="2">
    <citation type="journal article" date="2000" name="J. Mol. Biol.">
        <title>Archaeal homologs of eukaryotic methylation guide small nucleolar RNAs: lessons from the Pyrococcus genomes.</title>
        <authorList>
            <person name="Gaspin C."/>
            <person name="Cavaille J."/>
            <person name="Erauso G."/>
        </authorList>
    </citation>
    <scope>NUCLEOTIDE SEQUENCE</scope>
    <source>
        <strain evidence="7">Orsay</strain>
    </source>
</reference>
<dbReference type="GO" id="GO:0005524">
    <property type="term" value="F:ATP binding"/>
    <property type="evidence" value="ECO:0007669"/>
    <property type="project" value="InterPro"/>
</dbReference>
<reference evidence="7" key="1">
    <citation type="submission" date="1999-07" db="EMBL/GenBank/DDBJ databases">
        <authorList>
            <person name="Genoscope"/>
        </authorList>
    </citation>
    <scope>NUCLEOTIDE SEQUENCE</scope>
    <source>
        <strain evidence="7">Orsay</strain>
    </source>
</reference>
<proteinExistence type="predicted"/>
<evidence type="ECO:0000313" key="7">
    <source>
        <dbReference type="EMBL" id="CAB50661.1"/>
    </source>
</evidence>
<evidence type="ECO:0000256" key="2">
    <source>
        <dbReference type="ARBA" id="ARBA00004496"/>
    </source>
</evidence>
<dbReference type="InterPro" id="IPR012947">
    <property type="entry name" value="tRNA_SAD"/>
</dbReference>
<evidence type="ECO:0000259" key="6">
    <source>
        <dbReference type="PROSITE" id="PS50860"/>
    </source>
</evidence>
<feature type="coiled-coil region" evidence="5">
    <location>
        <begin position="269"/>
        <end position="296"/>
    </location>
</feature>
<evidence type="ECO:0000256" key="4">
    <source>
        <dbReference type="ARBA" id="ARBA00022833"/>
    </source>
</evidence>
<dbReference type="OrthoDB" id="11392at2157"/>
<dbReference type="GO" id="GO:0003676">
    <property type="term" value="F:nucleic acid binding"/>
    <property type="evidence" value="ECO:0007669"/>
    <property type="project" value="InterPro"/>
</dbReference>
<dbReference type="InterPro" id="IPR003156">
    <property type="entry name" value="DHHA1_dom"/>
</dbReference>
<keyword evidence="3" id="KW-0479">Metal-binding</keyword>
<reference evidence="7" key="3">
    <citation type="journal article" date="2001" name="Genome Res.">
        <title>Genome evolution at the genus level: comparison of three complete genomes of hyperthermophilic archaea.</title>
        <authorList>
            <person name="Lecompte O."/>
            <person name="Ripp R."/>
            <person name="Puzos-Barbe V."/>
            <person name="Duprat S."/>
            <person name="Heilig R."/>
            <person name="Dietrich J."/>
            <person name="Thierry J.C."/>
            <person name="Poch O."/>
        </authorList>
    </citation>
    <scope>NUCLEOTIDE SEQUENCE</scope>
    <source>
        <strain evidence="7">Orsay</strain>
    </source>
</reference>
<dbReference type="EMBL" id="HE613800">
    <property type="protein sequence ID" value="CCE71230.1"/>
    <property type="molecule type" value="Genomic_DNA"/>
</dbReference>